<comment type="caution">
    <text evidence="3">The sequence shown here is derived from an EMBL/GenBank/DDBJ whole genome shotgun (WGS) entry which is preliminary data.</text>
</comment>
<name>A0A117I829_9MYCO</name>
<keyword evidence="4" id="KW-1185">Reference proteome</keyword>
<evidence type="ECO:0000256" key="1">
    <source>
        <dbReference type="SAM" id="MobiDB-lite"/>
    </source>
</evidence>
<dbReference type="AlphaFoldDB" id="A0A117I829"/>
<feature type="region of interest" description="Disordered" evidence="1">
    <location>
        <begin position="1"/>
        <end position="24"/>
    </location>
</feature>
<feature type="domain" description="DUF6398" evidence="2">
    <location>
        <begin position="435"/>
        <end position="523"/>
    </location>
</feature>
<gene>
    <name evidence="3" type="ORF">RMCB_6576</name>
</gene>
<dbReference type="InterPro" id="IPR045651">
    <property type="entry name" value="DUF6398"/>
</dbReference>
<evidence type="ECO:0000259" key="2">
    <source>
        <dbReference type="Pfam" id="PF19935"/>
    </source>
</evidence>
<accession>A0A117I829</accession>
<evidence type="ECO:0000313" key="3">
    <source>
        <dbReference type="EMBL" id="GAS92480.1"/>
    </source>
</evidence>
<reference evidence="4" key="1">
    <citation type="journal article" date="2016" name="Genome Announc.">
        <title>Draft Genome Sequences of Five Rapidly Growing Mycobacterium Species, M. thermoresistibile, M. fortuitum subsp. acetamidolyticum, M. canariasense, M. brisbanense, and M. novocastrense.</title>
        <authorList>
            <person name="Katahira K."/>
            <person name="Ogura Y."/>
            <person name="Gotoh Y."/>
            <person name="Hayashi T."/>
        </authorList>
    </citation>
    <scope>NUCLEOTIDE SEQUENCE [LARGE SCALE GENOMIC DNA]</scope>
    <source>
        <strain evidence="4">JCM15654</strain>
    </source>
</reference>
<dbReference type="Proteomes" id="UP000069620">
    <property type="component" value="Unassembled WGS sequence"/>
</dbReference>
<dbReference type="STRING" id="146020.RMCB_6576"/>
<dbReference type="Pfam" id="PF19935">
    <property type="entry name" value="DUF6398"/>
    <property type="match status" value="1"/>
</dbReference>
<evidence type="ECO:0000313" key="4">
    <source>
        <dbReference type="Proteomes" id="UP000069620"/>
    </source>
</evidence>
<reference evidence="4" key="2">
    <citation type="submission" date="2016-02" db="EMBL/GenBank/DDBJ databases">
        <title>Draft genome sequence of five rapidly growing Mycobacterium species.</title>
        <authorList>
            <person name="Katahira K."/>
            <person name="Gotou Y."/>
            <person name="Iida K."/>
            <person name="Ogura Y."/>
            <person name="Hayashi T."/>
        </authorList>
    </citation>
    <scope>NUCLEOTIDE SEQUENCE [LARGE SCALE GENOMIC DNA]</scope>
    <source>
        <strain evidence="4">JCM15654</strain>
    </source>
</reference>
<organism evidence="3 4">
    <name type="scientific">Mycolicibacterium brisbanense</name>
    <dbReference type="NCBI Taxonomy" id="146020"/>
    <lineage>
        <taxon>Bacteria</taxon>
        <taxon>Bacillati</taxon>
        <taxon>Actinomycetota</taxon>
        <taxon>Actinomycetes</taxon>
        <taxon>Mycobacteriales</taxon>
        <taxon>Mycobacteriaceae</taxon>
        <taxon>Mycolicibacterium</taxon>
    </lineage>
</organism>
<protein>
    <recommendedName>
        <fullName evidence="2">DUF6398 domain-containing protein</fullName>
    </recommendedName>
</protein>
<sequence length="562" mass="61781">MSSKGGRGSRRGRAGDGPDLLTDVGRALADPDPLNLLSMASMLLCATDKRQENPFAPSERSGPTLDELVESFIGVPCPETTALLAVIAEMSAGNDVLRARIRRELTKRPAPETPWLAELSSPTVSRVVRMSHELGDGDDIMIAARLASGHEFTCVVYIDHNVGTLVKDAFVLPVSMDQIMSMSRQAAEDGTRWDDMTLADTRAWVDEGIQRATMTIPPFESESWPGCRALVEWVTRTLPTGGVGHRTPEWDSRKSKRLARQFFASPYGQRFDDDEHRDLLDTLLWFGTDYGSGDPLRWSNVKVEMLLADWLPRKVVAAADHLAKAPNLLRAYVAFAHTEAGIGPRWTDEALAAIDAFEPQYQREVRNPGLQGPEALLAQLGIDMGMDHRQRKLDELAACVGGYDELDHLDDAPLPDEPFRWDGIAGEAASRVGDILTLTDRCCEQVLDVEYRTACRRLLARVAANDPTSFGRGRVETVAGAVVWIIGKANNLFRYPAGGMQVKDLMAHFGIQQGGVSQRATTLLRAGGFDSETVGLRLGSVDYLVSERRRQINAARDACRGE</sequence>
<proteinExistence type="predicted"/>
<dbReference type="EMBL" id="BCSX01000056">
    <property type="protein sequence ID" value="GAS92480.1"/>
    <property type="molecule type" value="Genomic_DNA"/>
</dbReference>